<accession>A0A7Z2ZQ05</accession>
<feature type="transmembrane region" description="Helical" evidence="2">
    <location>
        <begin position="6"/>
        <end position="26"/>
    </location>
</feature>
<dbReference type="Proteomes" id="UP000502248">
    <property type="component" value="Chromosome"/>
</dbReference>
<gene>
    <name evidence="3" type="ORF">HH215_32700</name>
</gene>
<keyword evidence="2" id="KW-0812">Transmembrane</keyword>
<proteinExistence type="predicted"/>
<dbReference type="KEGG" id="cheb:HH215_32700"/>
<dbReference type="InterPro" id="IPR025028">
    <property type="entry name" value="DUF3951"/>
</dbReference>
<dbReference type="RefSeq" id="WP_169283714.1">
    <property type="nucleotide sequence ID" value="NZ_CP051680.1"/>
</dbReference>
<feature type="compositionally biased region" description="Acidic residues" evidence="1">
    <location>
        <begin position="58"/>
        <end position="68"/>
    </location>
</feature>
<keyword evidence="2" id="KW-0472">Membrane</keyword>
<evidence type="ECO:0000313" key="3">
    <source>
        <dbReference type="EMBL" id="QJD87470.1"/>
    </source>
</evidence>
<protein>
    <submittedName>
        <fullName evidence="3">DUF3951 domain-containing protein</fullName>
    </submittedName>
</protein>
<evidence type="ECO:0000313" key="4">
    <source>
        <dbReference type="Proteomes" id="UP000502248"/>
    </source>
</evidence>
<reference evidence="3 4" key="1">
    <citation type="submission" date="2020-04" db="EMBL/GenBank/DDBJ databases">
        <title>Genome sequencing of novel species.</title>
        <authorList>
            <person name="Heo J."/>
            <person name="Kim S.-J."/>
            <person name="Kim J.-S."/>
            <person name="Hong S.-B."/>
            <person name="Kwon S.-W."/>
        </authorList>
    </citation>
    <scope>NUCLEOTIDE SEQUENCE [LARGE SCALE GENOMIC DNA]</scope>
    <source>
        <strain evidence="3 4">MFER-1</strain>
    </source>
</reference>
<keyword evidence="4" id="KW-1185">Reference proteome</keyword>
<evidence type="ECO:0000256" key="2">
    <source>
        <dbReference type="SAM" id="Phobius"/>
    </source>
</evidence>
<dbReference type="Pfam" id="PF13131">
    <property type="entry name" value="DUF3951"/>
    <property type="match status" value="1"/>
</dbReference>
<keyword evidence="2" id="KW-1133">Transmembrane helix</keyword>
<sequence length="78" mass="9067">MNTTLSVVALISVFIIFTLLIGIVIFKKLSKLSTSHYNYTPFDNITGHSSVEFHEEKEEHEDEDDQGDDKDKFRYKLK</sequence>
<evidence type="ECO:0000256" key="1">
    <source>
        <dbReference type="SAM" id="MobiDB-lite"/>
    </source>
</evidence>
<feature type="region of interest" description="Disordered" evidence="1">
    <location>
        <begin position="41"/>
        <end position="78"/>
    </location>
</feature>
<dbReference type="EMBL" id="CP051680">
    <property type="protein sequence ID" value="QJD87470.1"/>
    <property type="molecule type" value="Genomic_DNA"/>
</dbReference>
<dbReference type="AlphaFoldDB" id="A0A7Z2ZQ05"/>
<organism evidence="3 4">
    <name type="scientific">Cohnella herbarum</name>
    <dbReference type="NCBI Taxonomy" id="2728023"/>
    <lineage>
        <taxon>Bacteria</taxon>
        <taxon>Bacillati</taxon>
        <taxon>Bacillota</taxon>
        <taxon>Bacilli</taxon>
        <taxon>Bacillales</taxon>
        <taxon>Paenibacillaceae</taxon>
        <taxon>Cohnella</taxon>
    </lineage>
</organism>
<feature type="compositionally biased region" description="Basic and acidic residues" evidence="1">
    <location>
        <begin position="69"/>
        <end position="78"/>
    </location>
</feature>
<name>A0A7Z2ZQ05_9BACL</name>